<name>A0A1M7MG18_9BACT</name>
<dbReference type="GO" id="GO:0003700">
    <property type="term" value="F:DNA-binding transcription factor activity"/>
    <property type="evidence" value="ECO:0007669"/>
    <property type="project" value="InterPro"/>
</dbReference>
<evidence type="ECO:0000256" key="1">
    <source>
        <dbReference type="ARBA" id="ARBA00023015"/>
    </source>
</evidence>
<dbReference type="Proteomes" id="UP000184420">
    <property type="component" value="Unassembled WGS sequence"/>
</dbReference>
<dbReference type="Pfam" id="PF12833">
    <property type="entry name" value="HTH_18"/>
    <property type="match status" value="1"/>
</dbReference>
<keyword evidence="3" id="KW-0804">Transcription</keyword>
<evidence type="ECO:0000313" key="5">
    <source>
        <dbReference type="EMBL" id="SHM89325.1"/>
    </source>
</evidence>
<protein>
    <submittedName>
        <fullName evidence="5">AraC-type DNA-binding protein</fullName>
    </submittedName>
</protein>
<dbReference type="InterPro" id="IPR050204">
    <property type="entry name" value="AraC_XylS_family_regulators"/>
</dbReference>
<proteinExistence type="predicted"/>
<feature type="domain" description="HTH araC/xylS-type" evidence="4">
    <location>
        <begin position="146"/>
        <end position="242"/>
    </location>
</feature>
<dbReference type="EMBL" id="FRBL01000013">
    <property type="protein sequence ID" value="SHM89325.1"/>
    <property type="molecule type" value="Genomic_DNA"/>
</dbReference>
<evidence type="ECO:0000256" key="2">
    <source>
        <dbReference type="ARBA" id="ARBA00023125"/>
    </source>
</evidence>
<accession>A0A1M7MG18</accession>
<keyword evidence="2 5" id="KW-0238">DNA-binding</keyword>
<dbReference type="InterPro" id="IPR046532">
    <property type="entry name" value="DUF6597"/>
</dbReference>
<dbReference type="PROSITE" id="PS01124">
    <property type="entry name" value="HTH_ARAC_FAMILY_2"/>
    <property type="match status" value="1"/>
</dbReference>
<evidence type="ECO:0000313" key="6">
    <source>
        <dbReference type="Proteomes" id="UP000184420"/>
    </source>
</evidence>
<dbReference type="PANTHER" id="PTHR46796">
    <property type="entry name" value="HTH-TYPE TRANSCRIPTIONAL ACTIVATOR RHAS-RELATED"/>
    <property type="match status" value="1"/>
</dbReference>
<keyword evidence="6" id="KW-1185">Reference proteome</keyword>
<evidence type="ECO:0000259" key="4">
    <source>
        <dbReference type="PROSITE" id="PS01124"/>
    </source>
</evidence>
<dbReference type="InterPro" id="IPR018060">
    <property type="entry name" value="HTH_AraC"/>
</dbReference>
<dbReference type="Gene3D" id="1.10.10.60">
    <property type="entry name" value="Homeodomain-like"/>
    <property type="match status" value="1"/>
</dbReference>
<gene>
    <name evidence="5" type="ORF">SAMN05444266_11322</name>
</gene>
<dbReference type="RefSeq" id="WP_083550906.1">
    <property type="nucleotide sequence ID" value="NZ_FRBL01000013.1"/>
</dbReference>
<dbReference type="AlphaFoldDB" id="A0A1M7MG18"/>
<dbReference type="SMART" id="SM00342">
    <property type="entry name" value="HTH_ARAC"/>
    <property type="match status" value="1"/>
</dbReference>
<reference evidence="5 6" key="1">
    <citation type="submission" date="2016-11" db="EMBL/GenBank/DDBJ databases">
        <authorList>
            <person name="Jaros S."/>
            <person name="Januszkiewicz K."/>
            <person name="Wedrychowicz H."/>
        </authorList>
    </citation>
    <scope>NUCLEOTIDE SEQUENCE [LARGE SCALE GENOMIC DNA]</scope>
    <source>
        <strain evidence="5 6">DSM 27406</strain>
    </source>
</reference>
<dbReference type="InterPro" id="IPR009057">
    <property type="entry name" value="Homeodomain-like_sf"/>
</dbReference>
<sequence length="254" mass="28929">MQILPSPAVRHCIRHYLFIKPGEASHCRLFADGNPAIVFSDALLINQHQQLSGSFLYGQISAFQDLYCQQAAGIMVVVLQPTGLQQLFRLPAIHVQQLILPLHDVLPNSRQLDEQIFHTTTCQEKIIAFENFIRQQINPEIEQTITRLVQFITQAQGQVSLQQLTYLTGWNERKLERHFDAKIGLSPKKFCDILKLQSFIRQIKHNNSLTAASYEAGYSDQPHLIKTFKKYTGLTPSQYLAASRLAVNFIALDK</sequence>
<dbReference type="Pfam" id="PF20240">
    <property type="entry name" value="DUF6597"/>
    <property type="match status" value="1"/>
</dbReference>
<keyword evidence="1" id="KW-0805">Transcription regulation</keyword>
<dbReference type="OrthoDB" id="655946at2"/>
<organism evidence="5 6">
    <name type="scientific">Chitinophaga jiangningensis</name>
    <dbReference type="NCBI Taxonomy" id="1419482"/>
    <lineage>
        <taxon>Bacteria</taxon>
        <taxon>Pseudomonadati</taxon>
        <taxon>Bacteroidota</taxon>
        <taxon>Chitinophagia</taxon>
        <taxon>Chitinophagales</taxon>
        <taxon>Chitinophagaceae</taxon>
        <taxon>Chitinophaga</taxon>
    </lineage>
</organism>
<dbReference type="GO" id="GO:0043565">
    <property type="term" value="F:sequence-specific DNA binding"/>
    <property type="evidence" value="ECO:0007669"/>
    <property type="project" value="InterPro"/>
</dbReference>
<dbReference type="STRING" id="1419482.SAMN05444266_11322"/>
<dbReference type="SUPFAM" id="SSF46689">
    <property type="entry name" value="Homeodomain-like"/>
    <property type="match status" value="1"/>
</dbReference>
<evidence type="ECO:0000256" key="3">
    <source>
        <dbReference type="ARBA" id="ARBA00023163"/>
    </source>
</evidence>